<dbReference type="PIRSF" id="PIRSF003107">
    <property type="entry name" value="PhoU"/>
    <property type="match status" value="1"/>
</dbReference>
<evidence type="ECO:0000256" key="5">
    <source>
        <dbReference type="ARBA" id="ARBA00022490"/>
    </source>
</evidence>
<feature type="domain" description="PhoU" evidence="10">
    <location>
        <begin position="17"/>
        <end position="103"/>
    </location>
</feature>
<dbReference type="EMBL" id="DSOK01000058">
    <property type="protein sequence ID" value="HEN14187.1"/>
    <property type="molecule type" value="Genomic_DNA"/>
</dbReference>
<evidence type="ECO:0000256" key="6">
    <source>
        <dbReference type="ARBA" id="ARBA00022592"/>
    </source>
</evidence>
<comment type="function">
    <text evidence="7 8">Plays a role in the regulation of phosphate uptake.</text>
</comment>
<gene>
    <name evidence="11" type="primary">phoU</name>
    <name evidence="11" type="ORF">ENQ76_01790</name>
</gene>
<evidence type="ECO:0000256" key="1">
    <source>
        <dbReference type="ARBA" id="ARBA00004496"/>
    </source>
</evidence>
<organism evidence="11">
    <name type="scientific">Schlesneria paludicola</name>
    <dbReference type="NCBI Taxonomy" id="360056"/>
    <lineage>
        <taxon>Bacteria</taxon>
        <taxon>Pseudomonadati</taxon>
        <taxon>Planctomycetota</taxon>
        <taxon>Planctomycetia</taxon>
        <taxon>Planctomycetales</taxon>
        <taxon>Planctomycetaceae</taxon>
        <taxon>Schlesneria</taxon>
    </lineage>
</organism>
<name>A0A7C2JYT1_9PLAN</name>
<dbReference type="SUPFAM" id="SSF109755">
    <property type="entry name" value="PhoU-like"/>
    <property type="match status" value="1"/>
</dbReference>
<comment type="caution">
    <text evidence="11">The sequence shown here is derived from an EMBL/GenBank/DDBJ whole genome shotgun (WGS) entry which is preliminary data.</text>
</comment>
<dbReference type="GO" id="GO:0005737">
    <property type="term" value="C:cytoplasm"/>
    <property type="evidence" value="ECO:0007669"/>
    <property type="project" value="UniProtKB-SubCell"/>
</dbReference>
<keyword evidence="4 8" id="KW-0813">Transport</keyword>
<evidence type="ECO:0000256" key="2">
    <source>
        <dbReference type="ARBA" id="ARBA00008107"/>
    </source>
</evidence>
<evidence type="ECO:0000256" key="7">
    <source>
        <dbReference type="ARBA" id="ARBA00056181"/>
    </source>
</evidence>
<evidence type="ECO:0000313" key="11">
    <source>
        <dbReference type="EMBL" id="HEN14187.1"/>
    </source>
</evidence>
<keyword evidence="5 8" id="KW-0963">Cytoplasm</keyword>
<dbReference type="FunFam" id="1.20.58.220:FF:000004">
    <property type="entry name" value="Phosphate-specific transport system accessory protein PhoU"/>
    <property type="match status" value="1"/>
</dbReference>
<evidence type="ECO:0000259" key="10">
    <source>
        <dbReference type="Pfam" id="PF01895"/>
    </source>
</evidence>
<dbReference type="GO" id="GO:0006817">
    <property type="term" value="P:phosphate ion transport"/>
    <property type="evidence" value="ECO:0007669"/>
    <property type="project" value="UniProtKB-KW"/>
</dbReference>
<evidence type="ECO:0000256" key="9">
    <source>
        <dbReference type="SAM" id="MobiDB-lite"/>
    </source>
</evidence>
<dbReference type="AlphaFoldDB" id="A0A7C2JYT1"/>
<comment type="subcellular location">
    <subcellularLocation>
        <location evidence="1 8">Cytoplasm</location>
    </subcellularLocation>
</comment>
<protein>
    <recommendedName>
        <fullName evidence="8">Phosphate-specific transport system accessory protein PhoU</fullName>
    </recommendedName>
</protein>
<dbReference type="Gene3D" id="1.20.58.220">
    <property type="entry name" value="Phosphate transport system protein phou homolog 2, domain 2"/>
    <property type="match status" value="1"/>
</dbReference>
<feature type="compositionally biased region" description="Gly residues" evidence="9">
    <location>
        <begin position="227"/>
        <end position="237"/>
    </location>
</feature>
<evidence type="ECO:0000256" key="8">
    <source>
        <dbReference type="PIRNR" id="PIRNR003107"/>
    </source>
</evidence>
<dbReference type="PANTHER" id="PTHR42930">
    <property type="entry name" value="PHOSPHATE-SPECIFIC TRANSPORT SYSTEM ACCESSORY PROTEIN PHOU"/>
    <property type="match status" value="1"/>
</dbReference>
<proteinExistence type="inferred from homology"/>
<keyword evidence="6 8" id="KW-0592">Phosphate transport</keyword>
<dbReference type="InterPro" id="IPR026022">
    <property type="entry name" value="PhoU_dom"/>
</dbReference>
<sequence>MSMHLVRDLDTLHRLLLTMCARVEDMIHSAVDALHRPEYDRSREIVAQDDVIDGLDVEIEEECLKLLALHQPVAIDLRRITTVMKISAELERVADLGVSIAQRALGIISSPELAVPESLQEMSRRALDMLHQSIDAYVHLDVRLARSVCQQDEAVDELNRRIIAELTELMKRRPDLVDAGIHLFSASRQIERIADHATNIAEDVVYLVQGEIIRHRNRDHGEMAASGPGGGSQKAAS</sequence>
<feature type="domain" description="PhoU" evidence="10">
    <location>
        <begin position="119"/>
        <end position="204"/>
    </location>
</feature>
<comment type="similarity">
    <text evidence="2 8">Belongs to the PhoU family.</text>
</comment>
<accession>A0A7C2JYT1</accession>
<dbReference type="InterPro" id="IPR028366">
    <property type="entry name" value="PhoU"/>
</dbReference>
<dbReference type="NCBIfam" id="TIGR02135">
    <property type="entry name" value="phoU_full"/>
    <property type="match status" value="1"/>
</dbReference>
<feature type="region of interest" description="Disordered" evidence="9">
    <location>
        <begin position="218"/>
        <end position="237"/>
    </location>
</feature>
<dbReference type="InterPro" id="IPR038078">
    <property type="entry name" value="PhoU-like_sf"/>
</dbReference>
<dbReference type="PANTHER" id="PTHR42930:SF3">
    <property type="entry name" value="PHOSPHATE-SPECIFIC TRANSPORT SYSTEM ACCESSORY PROTEIN PHOU"/>
    <property type="match status" value="1"/>
</dbReference>
<evidence type="ECO:0000256" key="4">
    <source>
        <dbReference type="ARBA" id="ARBA00022448"/>
    </source>
</evidence>
<evidence type="ECO:0000256" key="3">
    <source>
        <dbReference type="ARBA" id="ARBA00011738"/>
    </source>
</evidence>
<dbReference type="Pfam" id="PF01895">
    <property type="entry name" value="PhoU"/>
    <property type="match status" value="2"/>
</dbReference>
<reference evidence="11" key="1">
    <citation type="journal article" date="2020" name="mSystems">
        <title>Genome- and Community-Level Interaction Insights into Carbon Utilization and Element Cycling Functions of Hydrothermarchaeota in Hydrothermal Sediment.</title>
        <authorList>
            <person name="Zhou Z."/>
            <person name="Liu Y."/>
            <person name="Xu W."/>
            <person name="Pan J."/>
            <person name="Luo Z.H."/>
            <person name="Li M."/>
        </authorList>
    </citation>
    <scope>NUCLEOTIDE SEQUENCE [LARGE SCALE GENOMIC DNA]</scope>
    <source>
        <strain evidence="11">SpSt-339</strain>
    </source>
</reference>
<dbReference type="GO" id="GO:0030643">
    <property type="term" value="P:intracellular phosphate ion homeostasis"/>
    <property type="evidence" value="ECO:0007669"/>
    <property type="project" value="InterPro"/>
</dbReference>
<dbReference type="GO" id="GO:0045936">
    <property type="term" value="P:negative regulation of phosphate metabolic process"/>
    <property type="evidence" value="ECO:0007669"/>
    <property type="project" value="InterPro"/>
</dbReference>
<comment type="subunit">
    <text evidence="3 8">Homodimer.</text>
</comment>